<proteinExistence type="predicted"/>
<evidence type="ECO:0000313" key="1">
    <source>
        <dbReference type="EMBL" id="KKM73944.1"/>
    </source>
</evidence>
<reference evidence="1" key="1">
    <citation type="journal article" date="2015" name="Nature">
        <title>Complex archaea that bridge the gap between prokaryotes and eukaryotes.</title>
        <authorList>
            <person name="Spang A."/>
            <person name="Saw J.H."/>
            <person name="Jorgensen S.L."/>
            <person name="Zaremba-Niedzwiedzka K."/>
            <person name="Martijn J."/>
            <person name="Lind A.E."/>
            <person name="van Eijk R."/>
            <person name="Schleper C."/>
            <person name="Guy L."/>
            <person name="Ettema T.J."/>
        </authorList>
    </citation>
    <scope>NUCLEOTIDE SEQUENCE</scope>
</reference>
<protein>
    <submittedName>
        <fullName evidence="1">Uncharacterized protein</fullName>
    </submittedName>
</protein>
<name>A0A0F9JVU6_9ZZZZ</name>
<comment type="caution">
    <text evidence="1">The sequence shown here is derived from an EMBL/GenBank/DDBJ whole genome shotgun (WGS) entry which is preliminary data.</text>
</comment>
<dbReference type="EMBL" id="LAZR01009220">
    <property type="protein sequence ID" value="KKM73944.1"/>
    <property type="molecule type" value="Genomic_DNA"/>
</dbReference>
<sequence>MTILSRVLERTETDITDTELQSMIDEITAEIVGRFGLNASITVYLGGDREILRDRRFLTLIRPYASAMVITEIDGTTETVLSPDDFRILHRGRTLERLLEGTNGAEFWERLVQVVYTPLSDAAEREEVTILLVTLGLEYRGLKSEKAGDYTMTAKEYNDERGKQLDRLAPRSGMVLA</sequence>
<organism evidence="1">
    <name type="scientific">marine sediment metagenome</name>
    <dbReference type="NCBI Taxonomy" id="412755"/>
    <lineage>
        <taxon>unclassified sequences</taxon>
        <taxon>metagenomes</taxon>
        <taxon>ecological metagenomes</taxon>
    </lineage>
</organism>
<dbReference type="AlphaFoldDB" id="A0A0F9JVU6"/>
<gene>
    <name evidence="1" type="ORF">LCGC14_1405390</name>
</gene>
<accession>A0A0F9JVU6</accession>